<dbReference type="GO" id="GO:0004497">
    <property type="term" value="F:monooxygenase activity"/>
    <property type="evidence" value="ECO:0007669"/>
    <property type="project" value="UniProtKB-KW"/>
</dbReference>
<dbReference type="InterPro" id="IPR011008">
    <property type="entry name" value="Dimeric_a/b-barrel"/>
</dbReference>
<sequence length="115" mass="13334">MIAIIFEVIPHPELKQNYLDTAAALRPHLEKMDGFISVERFQSLTNPDKVLSLSYWRDEAAVQNWRNLEVHRKAQAAGRDHIFADYRLRVAHVLRDYGLNERAEAPDDSRQAHKA</sequence>
<dbReference type="InterPro" id="IPR007138">
    <property type="entry name" value="ABM_dom"/>
</dbReference>
<dbReference type="InterPro" id="IPR052936">
    <property type="entry name" value="Jasmonate_Hydroxylase-like"/>
</dbReference>
<dbReference type="SUPFAM" id="SSF54909">
    <property type="entry name" value="Dimeric alpha+beta barrel"/>
    <property type="match status" value="1"/>
</dbReference>
<dbReference type="EMBL" id="JADOEL010000012">
    <property type="protein sequence ID" value="MBF8178791.1"/>
    <property type="molecule type" value="Genomic_DNA"/>
</dbReference>
<dbReference type="PROSITE" id="PS51725">
    <property type="entry name" value="ABM"/>
    <property type="match status" value="1"/>
</dbReference>
<dbReference type="PANTHER" id="PTHR37811:SF2">
    <property type="entry name" value="ABM DOMAIN-CONTAINING PROTEIN"/>
    <property type="match status" value="1"/>
</dbReference>
<comment type="caution">
    <text evidence="2">The sequence shown here is derived from an EMBL/GenBank/DDBJ whole genome shotgun (WGS) entry which is preliminary data.</text>
</comment>
<dbReference type="Proteomes" id="UP000657372">
    <property type="component" value="Unassembled WGS sequence"/>
</dbReference>
<protein>
    <submittedName>
        <fullName evidence="2">Antibiotic biosynthesis monooxygenase</fullName>
    </submittedName>
</protein>
<organism evidence="2 3">
    <name type="scientific">Herminiimonas contaminans</name>
    <dbReference type="NCBI Taxonomy" id="1111140"/>
    <lineage>
        <taxon>Bacteria</taxon>
        <taxon>Pseudomonadati</taxon>
        <taxon>Pseudomonadota</taxon>
        <taxon>Betaproteobacteria</taxon>
        <taxon>Burkholderiales</taxon>
        <taxon>Oxalobacteraceae</taxon>
        <taxon>Herminiimonas</taxon>
    </lineage>
</organism>
<dbReference type="Gene3D" id="3.30.70.100">
    <property type="match status" value="1"/>
</dbReference>
<gene>
    <name evidence="2" type="ORF">IXC47_13970</name>
</gene>
<evidence type="ECO:0000259" key="1">
    <source>
        <dbReference type="PROSITE" id="PS51725"/>
    </source>
</evidence>
<keyword evidence="3" id="KW-1185">Reference proteome</keyword>
<dbReference type="Pfam" id="PF03992">
    <property type="entry name" value="ABM"/>
    <property type="match status" value="1"/>
</dbReference>
<dbReference type="PANTHER" id="PTHR37811">
    <property type="entry name" value="BLL5343 PROTEIN"/>
    <property type="match status" value="1"/>
</dbReference>
<evidence type="ECO:0000313" key="3">
    <source>
        <dbReference type="Proteomes" id="UP000657372"/>
    </source>
</evidence>
<reference evidence="2 3" key="1">
    <citation type="submission" date="2020-11" db="EMBL/GenBank/DDBJ databases">
        <title>WGS of Herminiimonas contaminans strain Marseille-Q4544 isolated from planarians Schmidtea mediterranea.</title>
        <authorList>
            <person name="Kangale L."/>
        </authorList>
    </citation>
    <scope>NUCLEOTIDE SEQUENCE [LARGE SCALE GENOMIC DNA]</scope>
    <source>
        <strain evidence="2 3">Marseille-Q4544</strain>
    </source>
</reference>
<dbReference type="RefSeq" id="WP_175625962.1">
    <property type="nucleotide sequence ID" value="NZ_JADOEL010000012.1"/>
</dbReference>
<keyword evidence="2" id="KW-0503">Monooxygenase</keyword>
<accession>A0ABS0EVC2</accession>
<proteinExistence type="predicted"/>
<keyword evidence="2" id="KW-0560">Oxidoreductase</keyword>
<evidence type="ECO:0000313" key="2">
    <source>
        <dbReference type="EMBL" id="MBF8178791.1"/>
    </source>
</evidence>
<feature type="domain" description="ABM" evidence="1">
    <location>
        <begin position="2"/>
        <end position="90"/>
    </location>
</feature>
<name>A0ABS0EVC2_9BURK</name>